<protein>
    <submittedName>
        <fullName evidence="3">Uncharacterized protein</fullName>
    </submittedName>
</protein>
<feature type="chain" id="PRO_5025427690" evidence="2">
    <location>
        <begin position="32"/>
        <end position="770"/>
    </location>
</feature>
<feature type="transmembrane region" description="Helical" evidence="1">
    <location>
        <begin position="431"/>
        <end position="451"/>
    </location>
</feature>
<feature type="transmembrane region" description="Helical" evidence="1">
    <location>
        <begin position="472"/>
        <end position="489"/>
    </location>
</feature>
<dbReference type="RefSeq" id="XP_033391150.1">
    <property type="nucleotide sequence ID" value="XM_033544595.1"/>
</dbReference>
<accession>A0A6A6ATU5</accession>
<keyword evidence="1" id="KW-0472">Membrane</keyword>
<feature type="transmembrane region" description="Helical" evidence="1">
    <location>
        <begin position="701"/>
        <end position="726"/>
    </location>
</feature>
<keyword evidence="4" id="KW-1185">Reference proteome</keyword>
<gene>
    <name evidence="3" type="ORF">K452DRAFT_323058</name>
</gene>
<feature type="transmembrane region" description="Helical" evidence="1">
    <location>
        <begin position="509"/>
        <end position="531"/>
    </location>
</feature>
<name>A0A6A6ATU5_9PEZI</name>
<dbReference type="OrthoDB" id="3525430at2759"/>
<reference evidence="3" key="1">
    <citation type="journal article" date="2020" name="Stud. Mycol.">
        <title>101 Dothideomycetes genomes: a test case for predicting lifestyles and emergence of pathogens.</title>
        <authorList>
            <person name="Haridas S."/>
            <person name="Albert R."/>
            <person name="Binder M."/>
            <person name="Bloem J."/>
            <person name="Labutti K."/>
            <person name="Salamov A."/>
            <person name="Andreopoulos B."/>
            <person name="Baker S."/>
            <person name="Barry K."/>
            <person name="Bills G."/>
            <person name="Bluhm B."/>
            <person name="Cannon C."/>
            <person name="Castanera R."/>
            <person name="Culley D."/>
            <person name="Daum C."/>
            <person name="Ezra D."/>
            <person name="Gonzalez J."/>
            <person name="Henrissat B."/>
            <person name="Kuo A."/>
            <person name="Liang C."/>
            <person name="Lipzen A."/>
            <person name="Lutzoni F."/>
            <person name="Magnuson J."/>
            <person name="Mondo S."/>
            <person name="Nolan M."/>
            <person name="Ohm R."/>
            <person name="Pangilinan J."/>
            <person name="Park H.-J."/>
            <person name="Ramirez L."/>
            <person name="Alfaro M."/>
            <person name="Sun H."/>
            <person name="Tritt A."/>
            <person name="Yoshinaga Y."/>
            <person name="Zwiers L.-H."/>
            <person name="Turgeon B."/>
            <person name="Goodwin S."/>
            <person name="Spatafora J."/>
            <person name="Crous P."/>
            <person name="Grigoriev I."/>
        </authorList>
    </citation>
    <scope>NUCLEOTIDE SEQUENCE</scope>
    <source>
        <strain evidence="3">CBS 121167</strain>
    </source>
</reference>
<keyword evidence="2" id="KW-0732">Signal</keyword>
<feature type="transmembrane region" description="Helical" evidence="1">
    <location>
        <begin position="738"/>
        <end position="756"/>
    </location>
</feature>
<dbReference type="Proteomes" id="UP000799438">
    <property type="component" value="Unassembled WGS sequence"/>
</dbReference>
<dbReference type="EMBL" id="ML995585">
    <property type="protein sequence ID" value="KAF2135432.1"/>
    <property type="molecule type" value="Genomic_DNA"/>
</dbReference>
<keyword evidence="1" id="KW-0812">Transmembrane</keyword>
<evidence type="ECO:0000313" key="3">
    <source>
        <dbReference type="EMBL" id="KAF2135432.1"/>
    </source>
</evidence>
<sequence>MKRKTLRTVGIMKTRCSWLMLLLVGLYGVAAKEVLDATRVDSNGDDRILTPQNNRNGWVNPEDLTPMPQCIAQQDPSYWLSTMSTCTGKRCTRHFGAICTHHQWLIQTSCLSTAFSSDVVKTYFPYCSRSILAKAQLYQWIRGVTGRTWLVDIGDANELQDLSPASLDKGYAAVSVEQSAPTCLTGSVSDLTMEPFQHVLASCSFTSTTQHTGRADRPWEYREGLKSMVALDFETVGYNLTGSSIEYGYYFDKECFCRTFTINPEEICPRSERLEWTQEHLWVRATCGPTSLPSNWTDSLKVTGFDYVPIEDWHWPTFVMDIGKRVTGLVQHCATDACGIDSSGYCKVKRTVSRTCICHNMSFETCGGSCQDFETRINYVNWLHDLCGHVQDWRGLPDNWLHMAAPTALDMIPWQWTIKPSDNWSKCPLNIWKIGSFVLVNVATFLVAVYGRGAEIHGLAPRFPRLPYPSSWFAKGILIAALQLLANLVNASLLQATMGYDDIPVIQLMFLWCSMPRPAWMASLLIGLQPFDTIDFSVAKSSLFAEIILQTLSAYYMVLTVNYGLKHNFYFRSLKGAERGQSARLMYTGALLWIMVTTVALFWLIRATRRMNSVPGSGSDNVLKRQGSIRTMSKIAEKLMAKVDNLCIWLGEELENYWMEKSKFRGMRETSPFISRERNYATMHRSLPVRGRDHSKELAKIYVVTTMSMALLWFTQWIFWIGFIGLSSQEFCISRLELLTAVGTFFSLTSTALSLAGPKVVPSWKAAETS</sequence>
<dbReference type="GeneID" id="54302091"/>
<evidence type="ECO:0000256" key="1">
    <source>
        <dbReference type="SAM" id="Phobius"/>
    </source>
</evidence>
<dbReference type="AlphaFoldDB" id="A0A6A6ATU5"/>
<feature type="transmembrane region" description="Helical" evidence="1">
    <location>
        <begin position="585"/>
        <end position="605"/>
    </location>
</feature>
<organism evidence="3 4">
    <name type="scientific">Aplosporella prunicola CBS 121167</name>
    <dbReference type="NCBI Taxonomy" id="1176127"/>
    <lineage>
        <taxon>Eukaryota</taxon>
        <taxon>Fungi</taxon>
        <taxon>Dikarya</taxon>
        <taxon>Ascomycota</taxon>
        <taxon>Pezizomycotina</taxon>
        <taxon>Dothideomycetes</taxon>
        <taxon>Dothideomycetes incertae sedis</taxon>
        <taxon>Botryosphaeriales</taxon>
        <taxon>Aplosporellaceae</taxon>
        <taxon>Aplosporella</taxon>
    </lineage>
</organism>
<keyword evidence="1" id="KW-1133">Transmembrane helix</keyword>
<feature type="signal peptide" evidence="2">
    <location>
        <begin position="1"/>
        <end position="31"/>
    </location>
</feature>
<feature type="transmembrane region" description="Helical" evidence="1">
    <location>
        <begin position="543"/>
        <end position="565"/>
    </location>
</feature>
<evidence type="ECO:0000313" key="4">
    <source>
        <dbReference type="Proteomes" id="UP000799438"/>
    </source>
</evidence>
<evidence type="ECO:0000256" key="2">
    <source>
        <dbReference type="SAM" id="SignalP"/>
    </source>
</evidence>
<proteinExistence type="predicted"/>